<evidence type="ECO:0000313" key="2">
    <source>
        <dbReference type="EMBL" id="RCN51104.1"/>
    </source>
</evidence>
<keyword evidence="1" id="KW-1133">Transmembrane helix</keyword>
<dbReference type="PANTHER" id="PTHR31748">
    <property type="entry name" value="SERPENTINE RECEPTOR, CLASS V"/>
    <property type="match status" value="1"/>
</dbReference>
<feature type="transmembrane region" description="Helical" evidence="1">
    <location>
        <begin position="115"/>
        <end position="135"/>
    </location>
</feature>
<evidence type="ECO:0000313" key="3">
    <source>
        <dbReference type="Proteomes" id="UP000252519"/>
    </source>
</evidence>
<comment type="caution">
    <text evidence="2">The sequence shown here is derived from an EMBL/GenBank/DDBJ whole genome shotgun (WGS) entry which is preliminary data.</text>
</comment>
<organism evidence="2 3">
    <name type="scientific">Ancylostoma caninum</name>
    <name type="common">Dog hookworm</name>
    <dbReference type="NCBI Taxonomy" id="29170"/>
    <lineage>
        <taxon>Eukaryota</taxon>
        <taxon>Metazoa</taxon>
        <taxon>Ecdysozoa</taxon>
        <taxon>Nematoda</taxon>
        <taxon>Chromadorea</taxon>
        <taxon>Rhabditida</taxon>
        <taxon>Rhabditina</taxon>
        <taxon>Rhabditomorpha</taxon>
        <taxon>Strongyloidea</taxon>
        <taxon>Ancylostomatidae</taxon>
        <taxon>Ancylostomatinae</taxon>
        <taxon>Ancylostoma</taxon>
    </lineage>
</organism>
<dbReference type="PANTHER" id="PTHR31748:SF12">
    <property type="entry name" value="SERPENTINE RECEPTOR, CLASS V"/>
    <property type="match status" value="1"/>
</dbReference>
<name>A0A368H3B7_ANCCA</name>
<sequence length="318" mass="37367">MRYVNTTLPPWFDYLELAVNYSCMTFMAITLPLYIAVVCIMIMLRKTTYKVYSLFFFSWFLEFYMSQGTTVGHLYIIIAWTTRCSQGCTVTLLALNRATAVCSPIRHKRIWNSPWANLVFLFQFSLGICIGSFLIPQKFYWKKQAKGIYIQFEDMNFRARYFIFALALDTFFVVSIIIINITMMLRLKRKYRLRKSASYCAPLNQKVLSEKQRQENNLTIVSVVTCAIEVAYYLYIIYAFMIKIHMNTRLFYLLYNVFNDIYASSSAWLILSCSPTLRQHLRNQLRLRSFLYVILMLDFEVGLKIAAKIAVLLDLGEK</sequence>
<evidence type="ECO:0000256" key="1">
    <source>
        <dbReference type="SAM" id="Phobius"/>
    </source>
</evidence>
<protein>
    <recommendedName>
        <fullName evidence="4">G-protein coupled receptors family 1 profile domain-containing protein</fullName>
    </recommendedName>
</protein>
<reference evidence="2 3" key="1">
    <citation type="submission" date="2014-10" db="EMBL/GenBank/DDBJ databases">
        <title>Draft genome of the hookworm Ancylostoma caninum.</title>
        <authorList>
            <person name="Mitreva M."/>
        </authorList>
    </citation>
    <scope>NUCLEOTIDE SEQUENCE [LARGE SCALE GENOMIC DNA]</scope>
    <source>
        <strain evidence="2 3">Baltimore</strain>
    </source>
</reference>
<feature type="transmembrane region" description="Helical" evidence="1">
    <location>
        <begin position="290"/>
        <end position="313"/>
    </location>
</feature>
<dbReference type="Gene3D" id="1.20.1070.10">
    <property type="entry name" value="Rhodopsin 7-helix transmembrane proteins"/>
    <property type="match status" value="1"/>
</dbReference>
<feature type="transmembrane region" description="Helical" evidence="1">
    <location>
        <begin position="161"/>
        <end position="185"/>
    </location>
</feature>
<dbReference type="SUPFAM" id="SSF81321">
    <property type="entry name" value="Family A G protein-coupled receptor-like"/>
    <property type="match status" value="1"/>
</dbReference>
<keyword evidence="1" id="KW-0812">Transmembrane</keyword>
<dbReference type="Pfam" id="PF10323">
    <property type="entry name" value="7TM_GPCR_Srv"/>
    <property type="match status" value="1"/>
</dbReference>
<feature type="transmembrane region" description="Helical" evidence="1">
    <location>
        <begin position="18"/>
        <end position="44"/>
    </location>
</feature>
<keyword evidence="3" id="KW-1185">Reference proteome</keyword>
<accession>A0A368H3B7</accession>
<feature type="transmembrane region" description="Helical" evidence="1">
    <location>
        <begin position="218"/>
        <end position="241"/>
    </location>
</feature>
<dbReference type="Proteomes" id="UP000252519">
    <property type="component" value="Unassembled WGS sequence"/>
</dbReference>
<dbReference type="InterPro" id="IPR019426">
    <property type="entry name" value="7TM_GPCR_serpentine_rcpt_Srv"/>
</dbReference>
<dbReference type="EMBL" id="JOJR01000017">
    <property type="protein sequence ID" value="RCN51104.1"/>
    <property type="molecule type" value="Genomic_DNA"/>
</dbReference>
<evidence type="ECO:0008006" key="4">
    <source>
        <dbReference type="Google" id="ProtNLM"/>
    </source>
</evidence>
<keyword evidence="1" id="KW-0472">Membrane</keyword>
<gene>
    <name evidence="2" type="ORF">ANCCAN_02891</name>
</gene>
<dbReference type="AlphaFoldDB" id="A0A368H3B7"/>
<dbReference type="OrthoDB" id="5798218at2759"/>
<proteinExistence type="predicted"/>